<dbReference type="GO" id="GO:0006749">
    <property type="term" value="P:glutathione metabolic process"/>
    <property type="evidence" value="ECO:0007669"/>
    <property type="project" value="TreeGrafter"/>
</dbReference>
<feature type="domain" description="Hydantoinase B/oxoprolinase" evidence="1">
    <location>
        <begin position="19"/>
        <end position="120"/>
    </location>
</feature>
<dbReference type="InterPro" id="IPR003692">
    <property type="entry name" value="Hydantoinase_B"/>
</dbReference>
<dbReference type="InterPro" id="IPR045079">
    <property type="entry name" value="Oxoprolinase-like"/>
</dbReference>
<dbReference type="Pfam" id="PF02538">
    <property type="entry name" value="Hydantoinase_B"/>
    <property type="match status" value="1"/>
</dbReference>
<proteinExistence type="predicted"/>
<evidence type="ECO:0000313" key="2">
    <source>
        <dbReference type="EMBL" id="CAD2204251.1"/>
    </source>
</evidence>
<evidence type="ECO:0000259" key="1">
    <source>
        <dbReference type="Pfam" id="PF02538"/>
    </source>
</evidence>
<gene>
    <name evidence="2" type="ORF">MENT_LOCUS57981</name>
</gene>
<comment type="caution">
    <text evidence="2">The sequence shown here is derived from an EMBL/GenBank/DDBJ whole genome shotgun (WGS) entry which is preliminary data.</text>
</comment>
<dbReference type="AlphaFoldDB" id="A0A6V7XYC9"/>
<organism evidence="2 3">
    <name type="scientific">Meloidogyne enterolobii</name>
    <name type="common">Root-knot nematode worm</name>
    <name type="synonym">Meloidogyne mayaguensis</name>
    <dbReference type="NCBI Taxonomy" id="390850"/>
    <lineage>
        <taxon>Eukaryota</taxon>
        <taxon>Metazoa</taxon>
        <taxon>Ecdysozoa</taxon>
        <taxon>Nematoda</taxon>
        <taxon>Chromadorea</taxon>
        <taxon>Rhabditida</taxon>
        <taxon>Tylenchina</taxon>
        <taxon>Tylenchomorpha</taxon>
        <taxon>Tylenchoidea</taxon>
        <taxon>Meloidogynidae</taxon>
        <taxon>Meloidogyninae</taxon>
        <taxon>Meloidogyne</taxon>
    </lineage>
</organism>
<dbReference type="GO" id="GO:0017168">
    <property type="term" value="F:5-oxoprolinase (ATP-hydrolyzing) activity"/>
    <property type="evidence" value="ECO:0007669"/>
    <property type="project" value="TreeGrafter"/>
</dbReference>
<name>A0A6V7XYC9_MELEN</name>
<dbReference type="OrthoDB" id="3643at2759"/>
<protein>
    <recommendedName>
        <fullName evidence="1">Hydantoinase B/oxoprolinase domain-containing protein</fullName>
    </recommendedName>
</protein>
<accession>A0A6V7XYC9</accession>
<evidence type="ECO:0000313" key="3">
    <source>
        <dbReference type="Proteomes" id="UP000580250"/>
    </source>
</evidence>
<dbReference type="PANTHER" id="PTHR11365">
    <property type="entry name" value="5-OXOPROLINASE RELATED"/>
    <property type="match status" value="1"/>
</dbReference>
<dbReference type="Proteomes" id="UP000580250">
    <property type="component" value="Unassembled WGS sequence"/>
</dbReference>
<dbReference type="EMBL" id="CAJEWN010002555">
    <property type="protein sequence ID" value="CAD2204251.1"/>
    <property type="molecule type" value="Genomic_DNA"/>
</dbReference>
<reference evidence="2 3" key="1">
    <citation type="submission" date="2020-08" db="EMBL/GenBank/DDBJ databases">
        <authorList>
            <person name="Koutsovoulos G."/>
            <person name="Danchin GJ E."/>
        </authorList>
    </citation>
    <scope>NUCLEOTIDE SEQUENCE [LARGE SCALE GENOMIC DNA]</scope>
</reference>
<dbReference type="GO" id="GO:0005829">
    <property type="term" value="C:cytosol"/>
    <property type="evidence" value="ECO:0007669"/>
    <property type="project" value="TreeGrafter"/>
</dbReference>
<sequence>MLRIFPFIWVECRRLYVFQIKHVGDENFKRGDVYLSNHPKAGGSHLPDLTVITPVFISDDSKTPDFFLANRGHHSDIGGLCPGSMPPHSTHLEQEGVVFISFKLVSEGHLNEKELKDILNAPCNIPGCSSASKYCRQFG</sequence>
<dbReference type="PANTHER" id="PTHR11365:SF23">
    <property type="entry name" value="HYPOTHETICAL 5-OXOPROLINASE (EUROFUNG)-RELATED"/>
    <property type="match status" value="1"/>
</dbReference>